<evidence type="ECO:0000256" key="17">
    <source>
        <dbReference type="PIRSR" id="PIRSR017205-2"/>
    </source>
</evidence>
<evidence type="ECO:0000256" key="1">
    <source>
        <dbReference type="ARBA" id="ARBA00001974"/>
    </source>
</evidence>
<evidence type="ECO:0000256" key="8">
    <source>
        <dbReference type="ARBA" id="ARBA00022824"/>
    </source>
</evidence>
<feature type="chain" id="PRO_5034620826" evidence="20">
    <location>
        <begin position="23"/>
        <end position="631"/>
    </location>
</feature>
<evidence type="ECO:0000256" key="3">
    <source>
        <dbReference type="ARBA" id="ARBA00008277"/>
    </source>
</evidence>
<comment type="caution">
    <text evidence="21">The sequence shown here is derived from an EMBL/GenBank/DDBJ whole genome shotgun (WGS) entry which is preliminary data.</text>
</comment>
<keyword evidence="5" id="KW-0813">Transport</keyword>
<feature type="binding site" evidence="17">
    <location>
        <position position="192"/>
    </location>
    <ligand>
        <name>FAD</name>
        <dbReference type="ChEBI" id="CHEBI:57692"/>
    </ligand>
</feature>
<feature type="binding site" evidence="17">
    <location>
        <position position="272"/>
    </location>
    <ligand>
        <name>FAD</name>
        <dbReference type="ChEBI" id="CHEBI:57692"/>
    </ligand>
</feature>
<dbReference type="SUPFAM" id="SSF110019">
    <property type="entry name" value="ERO1-like"/>
    <property type="match status" value="1"/>
</dbReference>
<evidence type="ECO:0000256" key="20">
    <source>
        <dbReference type="SAM" id="SignalP"/>
    </source>
</evidence>
<dbReference type="EMBL" id="JAEOAQ010000005">
    <property type="protein sequence ID" value="KAG5418298.1"/>
    <property type="molecule type" value="Genomic_DNA"/>
</dbReference>
<feature type="binding site" evidence="17">
    <location>
        <position position="203"/>
    </location>
    <ligand>
        <name>FAD</name>
        <dbReference type="ChEBI" id="CHEBI:57692"/>
    </ligand>
</feature>
<evidence type="ECO:0000256" key="9">
    <source>
        <dbReference type="ARBA" id="ARBA00022827"/>
    </source>
</evidence>
<evidence type="ECO:0000256" key="2">
    <source>
        <dbReference type="ARBA" id="ARBA00004367"/>
    </source>
</evidence>
<dbReference type="PIRSF" id="PIRSF017205">
    <property type="entry name" value="ERO1"/>
    <property type="match status" value="1"/>
</dbReference>
<keyword evidence="15" id="KW-0676">Redox-active center</keyword>
<protein>
    <submittedName>
        <fullName evidence="21">ERO1</fullName>
    </submittedName>
</protein>
<keyword evidence="7 20" id="KW-0732">Signal</keyword>
<keyword evidence="13 18" id="KW-1015">Disulfide bond</keyword>
<keyword evidence="14" id="KW-0325">Glycoprotein</keyword>
<evidence type="ECO:0000256" key="10">
    <source>
        <dbReference type="ARBA" id="ARBA00022982"/>
    </source>
</evidence>
<evidence type="ECO:0000256" key="12">
    <source>
        <dbReference type="ARBA" id="ARBA00023136"/>
    </source>
</evidence>
<evidence type="ECO:0000256" key="6">
    <source>
        <dbReference type="ARBA" id="ARBA00022630"/>
    </source>
</evidence>
<evidence type="ECO:0000256" key="5">
    <source>
        <dbReference type="ARBA" id="ARBA00022448"/>
    </source>
</evidence>
<evidence type="ECO:0000313" key="21">
    <source>
        <dbReference type="EMBL" id="KAG5418298.1"/>
    </source>
</evidence>
<dbReference type="OrthoDB" id="269384at2759"/>
<evidence type="ECO:0000313" key="22">
    <source>
        <dbReference type="Proteomes" id="UP000669133"/>
    </source>
</evidence>
<comment type="similarity">
    <text evidence="3">Belongs to the EROs family.</text>
</comment>
<comment type="subcellular location">
    <subcellularLocation>
        <location evidence="2">Endoplasmic reticulum membrane</location>
        <topology evidence="2">Peripheral membrane protein</topology>
        <orientation evidence="2">Lumenal side</orientation>
    </subcellularLocation>
</comment>
<dbReference type="InterPro" id="IPR037192">
    <property type="entry name" value="ERO1-like_sf"/>
</dbReference>
<feature type="disulfide bond" description="Redox-active" evidence="18">
    <location>
        <begin position="102"/>
        <end position="107"/>
    </location>
</feature>
<keyword evidence="6" id="KW-0285">Flavoprotein</keyword>
<keyword evidence="10" id="KW-0249">Electron transport</keyword>
<dbReference type="GO" id="GO:0016972">
    <property type="term" value="F:thiol oxidase activity"/>
    <property type="evidence" value="ECO:0007669"/>
    <property type="project" value="InterPro"/>
</dbReference>
<dbReference type="PANTHER" id="PTHR12613">
    <property type="entry name" value="ERO1-RELATED"/>
    <property type="match status" value="1"/>
</dbReference>
<reference evidence="21 22" key="1">
    <citation type="submission" date="2020-12" db="EMBL/GenBank/DDBJ databases">
        <title>Effect of drift, selection, and recombination on the evolution of hybrid genomes in Candida yeast pathogens.</title>
        <authorList>
            <person name="Mixao V."/>
            <person name="Ksiezopolska E."/>
            <person name="Saus E."/>
            <person name="Boekhout T."/>
            <person name="Gacser A."/>
            <person name="Gabaldon T."/>
        </authorList>
    </citation>
    <scope>NUCLEOTIDE SEQUENCE [LARGE SCALE GENOMIC DNA]</scope>
    <source>
        <strain evidence="21 22">BP57</strain>
    </source>
</reference>
<feature type="signal peptide" evidence="20">
    <location>
        <begin position="1"/>
        <end position="22"/>
    </location>
</feature>
<evidence type="ECO:0000256" key="13">
    <source>
        <dbReference type="ARBA" id="ARBA00023157"/>
    </source>
</evidence>
<evidence type="ECO:0000256" key="14">
    <source>
        <dbReference type="ARBA" id="ARBA00023180"/>
    </source>
</evidence>
<keyword evidence="12" id="KW-0472">Membrane</keyword>
<feature type="active site" evidence="16">
    <location>
        <position position="390"/>
    </location>
</feature>
<dbReference type="GO" id="GO:0071949">
    <property type="term" value="F:FAD binding"/>
    <property type="evidence" value="ECO:0007669"/>
    <property type="project" value="InterPro"/>
</dbReference>
<feature type="disulfide bond" description="Redox-active" evidence="18">
    <location>
        <begin position="387"/>
        <end position="390"/>
    </location>
</feature>
<evidence type="ECO:0000256" key="7">
    <source>
        <dbReference type="ARBA" id="ARBA00022729"/>
    </source>
</evidence>
<feature type="compositionally biased region" description="Polar residues" evidence="19">
    <location>
        <begin position="497"/>
        <end position="506"/>
    </location>
</feature>
<dbReference type="InterPro" id="IPR007266">
    <property type="entry name" value="Ero1"/>
</dbReference>
<keyword evidence="8" id="KW-0256">Endoplasmic reticulum</keyword>
<dbReference type="Proteomes" id="UP000669133">
    <property type="component" value="Unassembled WGS sequence"/>
</dbReference>
<evidence type="ECO:0000256" key="16">
    <source>
        <dbReference type="PIRSR" id="PIRSR017205-1"/>
    </source>
</evidence>
<dbReference type="RefSeq" id="XP_067547414.1">
    <property type="nucleotide sequence ID" value="XM_067692832.1"/>
</dbReference>
<feature type="binding site" evidence="17">
    <location>
        <position position="243"/>
    </location>
    <ligand>
        <name>FAD</name>
        <dbReference type="ChEBI" id="CHEBI:57692"/>
    </ligand>
</feature>
<evidence type="ECO:0000256" key="4">
    <source>
        <dbReference type="ARBA" id="ARBA00011802"/>
    </source>
</evidence>
<keyword evidence="9 17" id="KW-0274">FAD</keyword>
<evidence type="ECO:0000256" key="15">
    <source>
        <dbReference type="ARBA" id="ARBA00023284"/>
    </source>
</evidence>
<dbReference type="GO" id="GO:0015035">
    <property type="term" value="F:protein-disulfide reductase activity"/>
    <property type="evidence" value="ECO:0007669"/>
    <property type="project" value="InterPro"/>
</dbReference>
<dbReference type="Pfam" id="PF04137">
    <property type="entry name" value="ERO1"/>
    <property type="match status" value="1"/>
</dbReference>
<comment type="cofactor">
    <cofactor evidence="1 17">
        <name>FAD</name>
        <dbReference type="ChEBI" id="CHEBI:57692"/>
    </cofactor>
</comment>
<name>A0A8H8D9K5_9ASCO</name>
<keyword evidence="11" id="KW-0560">Oxidoreductase</keyword>
<feature type="binding site" evidence="17">
    <location>
        <position position="190"/>
    </location>
    <ligand>
        <name>FAD</name>
        <dbReference type="ChEBI" id="CHEBI:57692"/>
    </ligand>
</feature>
<feature type="binding site" evidence="17">
    <location>
        <position position="240"/>
    </location>
    <ligand>
        <name>FAD</name>
        <dbReference type="ChEBI" id="CHEBI:57692"/>
    </ligand>
</feature>
<feature type="active site" description="Nucleophile" evidence="16">
    <location>
        <position position="387"/>
    </location>
</feature>
<evidence type="ECO:0000256" key="11">
    <source>
        <dbReference type="ARBA" id="ARBA00023002"/>
    </source>
</evidence>
<sequence length="631" mass="71958">MHLPQSIILLISFITTIILATAASSQNNNPHVLPKAQFHAFDSPEFCSQIITSSCNTTFAYLDQLNQQIRPSVTELVKTPYFRYFKVDLDKQCKFWNAQHFCATENCAVEVIEDFNWTQVTNDNLKPSKLGKIKLANESGAENGAASTDSIDNTIETEPIEQCEDLDYSYFDDEHEHNCVYVNLLQNPERFTGYGGNQSFDVWKAIYSENCFPNTNPMSMKPNQPKEQCVEKNLFYRLVSGMHASIAVHLSNEYLDSATGEFFPNLQVFMQRVGLFNDRLANIYFNYALVAQSLVKLQQILPLRQFIQSGYDDITPAQKQHLLENNDLFENTEIYDELLLQDIIPALGSNTLFNTSTLFDPSKDPNLKNEFRSRFKNISAIMDCVGCDRCRMWGKIQTIGYGTALKILFEDHDNTDATVSNGNNLKFRRIEIVALLNTFDRLSKSITIINNFKQMYIQHLQDVAEGKAQPGQFNNNNAGGSSLGQGFHFPFVNQLPKQPEQQAQPSQPLPNKERRNQDHESRSSSQASPEHKESIFESYQIPTKNRTFNQELKLAIVEVWEALKFVLGSYKHFPTTVGKISMGVLNGWWNNLIGRPIGGHYEEYKSPLNVENGNGEVDQEREYLNLIMDEN</sequence>
<gene>
    <name evidence="21" type="ORF">I9W82_003826</name>
</gene>
<organism evidence="21 22">
    <name type="scientific">Candida metapsilosis</name>
    <dbReference type="NCBI Taxonomy" id="273372"/>
    <lineage>
        <taxon>Eukaryota</taxon>
        <taxon>Fungi</taxon>
        <taxon>Dikarya</taxon>
        <taxon>Ascomycota</taxon>
        <taxon>Saccharomycotina</taxon>
        <taxon>Pichiomycetes</taxon>
        <taxon>Debaryomycetaceae</taxon>
        <taxon>Candida/Lodderomyces clade</taxon>
        <taxon>Candida</taxon>
    </lineage>
</organism>
<proteinExistence type="inferred from homology"/>
<dbReference type="GO" id="GO:0005789">
    <property type="term" value="C:endoplasmic reticulum membrane"/>
    <property type="evidence" value="ECO:0007669"/>
    <property type="project" value="UniProtKB-SubCell"/>
</dbReference>
<dbReference type="AlphaFoldDB" id="A0A8H8D9K5"/>
<evidence type="ECO:0000256" key="19">
    <source>
        <dbReference type="SAM" id="MobiDB-lite"/>
    </source>
</evidence>
<feature type="region of interest" description="Disordered" evidence="19">
    <location>
        <begin position="497"/>
        <end position="534"/>
    </location>
</feature>
<dbReference type="GO" id="GO:0034975">
    <property type="term" value="P:protein folding in endoplasmic reticulum"/>
    <property type="evidence" value="ECO:0007669"/>
    <property type="project" value="InterPro"/>
</dbReference>
<dbReference type="GeneID" id="93652455"/>
<accession>A0A8H8D9K5</accession>
<keyword evidence="22" id="KW-1185">Reference proteome</keyword>
<evidence type="ECO:0000256" key="18">
    <source>
        <dbReference type="PIRSR" id="PIRSR017205-3"/>
    </source>
</evidence>
<feature type="compositionally biased region" description="Basic and acidic residues" evidence="19">
    <location>
        <begin position="511"/>
        <end position="522"/>
    </location>
</feature>
<dbReference type="PANTHER" id="PTHR12613:SF0">
    <property type="entry name" value="ERO1-LIKE PROTEIN"/>
    <property type="match status" value="1"/>
</dbReference>
<comment type="subunit">
    <text evidence="4">May function both as a monomer and a homodimer.</text>
</comment>